<dbReference type="FunCoup" id="A0A2P5BB85">
    <property type="interactions" value="11"/>
</dbReference>
<organism evidence="13 14">
    <name type="scientific">Trema orientale</name>
    <name type="common">Charcoal tree</name>
    <name type="synonym">Celtis orientalis</name>
    <dbReference type="NCBI Taxonomy" id="63057"/>
    <lineage>
        <taxon>Eukaryota</taxon>
        <taxon>Viridiplantae</taxon>
        <taxon>Streptophyta</taxon>
        <taxon>Embryophyta</taxon>
        <taxon>Tracheophyta</taxon>
        <taxon>Spermatophyta</taxon>
        <taxon>Magnoliopsida</taxon>
        <taxon>eudicotyledons</taxon>
        <taxon>Gunneridae</taxon>
        <taxon>Pentapetalae</taxon>
        <taxon>rosids</taxon>
        <taxon>fabids</taxon>
        <taxon>Rosales</taxon>
        <taxon>Cannabaceae</taxon>
        <taxon>Trema</taxon>
    </lineage>
</organism>
<evidence type="ECO:0000256" key="10">
    <source>
        <dbReference type="SAM" id="MobiDB-lite"/>
    </source>
</evidence>
<comment type="subcellular location">
    <subcellularLocation>
        <location evidence="1">Membrane</location>
    </subcellularLocation>
</comment>
<dbReference type="GO" id="GO:0008270">
    <property type="term" value="F:zinc ion binding"/>
    <property type="evidence" value="ECO:0007669"/>
    <property type="project" value="UniProtKB-KW"/>
</dbReference>
<dbReference type="InParanoid" id="A0A2P5BB85"/>
<feature type="compositionally biased region" description="Basic residues" evidence="10">
    <location>
        <begin position="1"/>
        <end position="17"/>
    </location>
</feature>
<dbReference type="EMBL" id="JXTC01000561">
    <property type="protein sequence ID" value="PON46063.1"/>
    <property type="molecule type" value="Genomic_DNA"/>
</dbReference>
<dbReference type="Proteomes" id="UP000237000">
    <property type="component" value="Unassembled WGS sequence"/>
</dbReference>
<dbReference type="PANTHER" id="PTHR46539:SF9">
    <property type="entry name" value="RING-H2 FINGER PROTEIN ATL56"/>
    <property type="match status" value="1"/>
</dbReference>
<evidence type="ECO:0000256" key="1">
    <source>
        <dbReference type="ARBA" id="ARBA00004370"/>
    </source>
</evidence>
<dbReference type="OrthoDB" id="8062037at2759"/>
<dbReference type="AlphaFoldDB" id="A0A2P5BB85"/>
<evidence type="ECO:0000256" key="4">
    <source>
        <dbReference type="ARBA" id="ARBA00022771"/>
    </source>
</evidence>
<dbReference type="PANTHER" id="PTHR46539">
    <property type="entry name" value="E3 UBIQUITIN-PROTEIN LIGASE ATL42"/>
    <property type="match status" value="1"/>
</dbReference>
<keyword evidence="7 11" id="KW-0472">Membrane</keyword>
<dbReference type="InterPro" id="IPR013083">
    <property type="entry name" value="Znf_RING/FYVE/PHD"/>
</dbReference>
<evidence type="ECO:0000313" key="13">
    <source>
        <dbReference type="EMBL" id="PON46063.1"/>
    </source>
</evidence>
<evidence type="ECO:0000313" key="14">
    <source>
        <dbReference type="Proteomes" id="UP000237000"/>
    </source>
</evidence>
<evidence type="ECO:0000256" key="9">
    <source>
        <dbReference type="PROSITE-ProRule" id="PRU00175"/>
    </source>
</evidence>
<evidence type="ECO:0000256" key="11">
    <source>
        <dbReference type="SAM" id="Phobius"/>
    </source>
</evidence>
<evidence type="ECO:0000256" key="7">
    <source>
        <dbReference type="ARBA" id="ARBA00023136"/>
    </source>
</evidence>
<dbReference type="InterPro" id="IPR001841">
    <property type="entry name" value="Znf_RING"/>
</dbReference>
<dbReference type="GO" id="GO:0016020">
    <property type="term" value="C:membrane"/>
    <property type="evidence" value="ECO:0007669"/>
    <property type="project" value="UniProtKB-SubCell"/>
</dbReference>
<keyword evidence="6 11" id="KW-1133">Transmembrane helix</keyword>
<comment type="similarity">
    <text evidence="8">Belongs to the RING-type zinc finger family. ATL subfamily.</text>
</comment>
<dbReference type="SUPFAM" id="SSF57850">
    <property type="entry name" value="RING/U-box"/>
    <property type="match status" value="1"/>
</dbReference>
<keyword evidence="5" id="KW-0862">Zinc</keyword>
<reference evidence="14" key="1">
    <citation type="submission" date="2016-06" db="EMBL/GenBank/DDBJ databases">
        <title>Parallel loss of symbiosis genes in relatives of nitrogen-fixing non-legume Parasponia.</title>
        <authorList>
            <person name="Van Velzen R."/>
            <person name="Holmer R."/>
            <person name="Bu F."/>
            <person name="Rutten L."/>
            <person name="Van Zeijl A."/>
            <person name="Liu W."/>
            <person name="Santuari L."/>
            <person name="Cao Q."/>
            <person name="Sharma T."/>
            <person name="Shen D."/>
            <person name="Roswanjaya Y."/>
            <person name="Wardhani T."/>
            <person name="Kalhor M.S."/>
            <person name="Jansen J."/>
            <person name="Van den Hoogen J."/>
            <person name="Gungor B."/>
            <person name="Hartog M."/>
            <person name="Hontelez J."/>
            <person name="Verver J."/>
            <person name="Yang W.-C."/>
            <person name="Schijlen E."/>
            <person name="Repin R."/>
            <person name="Schilthuizen M."/>
            <person name="Schranz E."/>
            <person name="Heidstra R."/>
            <person name="Miyata K."/>
            <person name="Fedorova E."/>
            <person name="Kohlen W."/>
            <person name="Bisseling T."/>
            <person name="Smit S."/>
            <person name="Geurts R."/>
        </authorList>
    </citation>
    <scope>NUCLEOTIDE SEQUENCE [LARGE SCALE GENOMIC DNA]</scope>
    <source>
        <strain evidence="14">cv. RG33-2</strain>
    </source>
</reference>
<keyword evidence="2 11" id="KW-0812">Transmembrane</keyword>
<dbReference type="Pfam" id="PF13639">
    <property type="entry name" value="zf-RING_2"/>
    <property type="match status" value="1"/>
</dbReference>
<gene>
    <name evidence="13" type="ORF">TorRG33x02_327100</name>
</gene>
<keyword evidence="4 9" id="KW-0863">Zinc-finger</keyword>
<feature type="transmembrane region" description="Helical" evidence="11">
    <location>
        <begin position="33"/>
        <end position="62"/>
    </location>
</feature>
<feature type="region of interest" description="Disordered" evidence="10">
    <location>
        <begin position="1"/>
        <end position="25"/>
    </location>
</feature>
<evidence type="ECO:0000256" key="5">
    <source>
        <dbReference type="ARBA" id="ARBA00022833"/>
    </source>
</evidence>
<dbReference type="PROSITE" id="PS50089">
    <property type="entry name" value="ZF_RING_2"/>
    <property type="match status" value="1"/>
</dbReference>
<keyword evidence="14" id="KW-1185">Reference proteome</keyword>
<feature type="region of interest" description="Disordered" evidence="10">
    <location>
        <begin position="71"/>
        <end position="91"/>
    </location>
</feature>
<evidence type="ECO:0000259" key="12">
    <source>
        <dbReference type="PROSITE" id="PS50089"/>
    </source>
</evidence>
<feature type="domain" description="RING-type" evidence="12">
    <location>
        <begin position="109"/>
        <end position="151"/>
    </location>
</feature>
<dbReference type="SMART" id="SM00184">
    <property type="entry name" value="RING"/>
    <property type="match status" value="1"/>
</dbReference>
<sequence length="192" mass="21386">MPPDPHHHHHHHHHHNHAVQPPSPKPNQKVLSLILKALIMTFITSLFFLFLGVAAILLLCLAGGALHRRRNRGSGAGEPRHPNSASGFSPRDLRRLPQFQCPKGIEAECVVCLDGFREGQWCRRLADCSHVFHRRCLDTWLVKVPACPICRTRVRLDLGDPASSSLASSSSASANLGDEAKQWWGFDIGQRI</sequence>
<proteinExistence type="inferred from homology"/>
<evidence type="ECO:0000256" key="2">
    <source>
        <dbReference type="ARBA" id="ARBA00022692"/>
    </source>
</evidence>
<comment type="caution">
    <text evidence="13">The sequence shown here is derived from an EMBL/GenBank/DDBJ whole genome shotgun (WGS) entry which is preliminary data.</text>
</comment>
<protein>
    <submittedName>
        <fullName evidence="13">43kDa postsynaptic protein</fullName>
    </submittedName>
</protein>
<accession>A0A2P5BB85</accession>
<dbReference type="Gene3D" id="3.30.40.10">
    <property type="entry name" value="Zinc/RING finger domain, C3HC4 (zinc finger)"/>
    <property type="match status" value="1"/>
</dbReference>
<name>A0A2P5BB85_TREOI</name>
<evidence type="ECO:0000256" key="8">
    <source>
        <dbReference type="ARBA" id="ARBA00024209"/>
    </source>
</evidence>
<dbReference type="STRING" id="63057.A0A2P5BB85"/>
<evidence type="ECO:0000256" key="3">
    <source>
        <dbReference type="ARBA" id="ARBA00022723"/>
    </source>
</evidence>
<keyword evidence="3" id="KW-0479">Metal-binding</keyword>
<evidence type="ECO:0000256" key="6">
    <source>
        <dbReference type="ARBA" id="ARBA00022989"/>
    </source>
</evidence>